<keyword evidence="2" id="KW-1185">Reference proteome</keyword>
<dbReference type="InterPro" id="IPR003489">
    <property type="entry name" value="RHF/RaiA"/>
</dbReference>
<dbReference type="Gene3D" id="3.30.160.100">
    <property type="entry name" value="Ribosome hibernation promotion factor-like"/>
    <property type="match status" value="1"/>
</dbReference>
<proteinExistence type="predicted"/>
<gene>
    <name evidence="1" type="ORF">ACFOWZ_27225</name>
</gene>
<name>A0ABV8BZQ2_9PSEU</name>
<dbReference type="Pfam" id="PF02482">
    <property type="entry name" value="Ribosomal_S30AE"/>
    <property type="match status" value="1"/>
</dbReference>
<organism evidence="1 2">
    <name type="scientific">Lentzea rhizosphaerae</name>
    <dbReference type="NCBI Taxonomy" id="2041025"/>
    <lineage>
        <taxon>Bacteria</taxon>
        <taxon>Bacillati</taxon>
        <taxon>Actinomycetota</taxon>
        <taxon>Actinomycetes</taxon>
        <taxon>Pseudonocardiales</taxon>
        <taxon>Pseudonocardiaceae</taxon>
        <taxon>Lentzea</taxon>
    </lineage>
</organism>
<comment type="caution">
    <text evidence="1">The sequence shown here is derived from an EMBL/GenBank/DDBJ whole genome shotgun (WGS) entry which is preliminary data.</text>
</comment>
<sequence>MKHAGQLEIANVVVEAGDQTAREYAHDRIAPLARFAPEPTTYAHVRIVTASPRTIEVRVNLDVNGTPVVAQAQAETATEAIDAVRDHLHSQLTKMHP</sequence>
<dbReference type="Proteomes" id="UP001595690">
    <property type="component" value="Unassembled WGS sequence"/>
</dbReference>
<dbReference type="SUPFAM" id="SSF69754">
    <property type="entry name" value="Ribosome binding protein Y (YfiA homologue)"/>
    <property type="match status" value="1"/>
</dbReference>
<dbReference type="RefSeq" id="WP_382376738.1">
    <property type="nucleotide sequence ID" value="NZ_JBHRZI010000023.1"/>
</dbReference>
<evidence type="ECO:0000313" key="2">
    <source>
        <dbReference type="Proteomes" id="UP001595690"/>
    </source>
</evidence>
<protein>
    <submittedName>
        <fullName evidence="1">HPF/RaiA family ribosome-associated protein</fullName>
    </submittedName>
</protein>
<evidence type="ECO:0000313" key="1">
    <source>
        <dbReference type="EMBL" id="MFC3895192.1"/>
    </source>
</evidence>
<reference evidence="2" key="1">
    <citation type="journal article" date="2019" name="Int. J. Syst. Evol. Microbiol.">
        <title>The Global Catalogue of Microorganisms (GCM) 10K type strain sequencing project: providing services to taxonomists for standard genome sequencing and annotation.</title>
        <authorList>
            <consortium name="The Broad Institute Genomics Platform"/>
            <consortium name="The Broad Institute Genome Sequencing Center for Infectious Disease"/>
            <person name="Wu L."/>
            <person name="Ma J."/>
        </authorList>
    </citation>
    <scope>NUCLEOTIDE SEQUENCE [LARGE SCALE GENOMIC DNA]</scope>
    <source>
        <strain evidence="2">CGMCC 4.7405</strain>
    </source>
</reference>
<dbReference type="EMBL" id="JBHRZI010000023">
    <property type="protein sequence ID" value="MFC3895192.1"/>
    <property type="molecule type" value="Genomic_DNA"/>
</dbReference>
<dbReference type="InterPro" id="IPR036567">
    <property type="entry name" value="RHF-like"/>
</dbReference>
<accession>A0ABV8BZQ2</accession>